<dbReference type="AlphaFoldDB" id="A0AAD4BED9"/>
<keyword evidence="3" id="KW-1185">Reference proteome</keyword>
<feature type="region of interest" description="Disordered" evidence="1">
    <location>
        <begin position="270"/>
        <end position="298"/>
    </location>
</feature>
<sequence>MWKVGGLVFTHNQLVQLCSAFRPQRRAELARNPLLVYTTASEFAWRRNSEFVAVETLNSTIFVLCMRSSDPAETETRARFEKFEEDNQLPQIRQWFARRGVKGQLPFDTFMILSSSIILTGGQQRWRPRCGYEEKARTGGAGARVGEGSGGSRETEGMDMLLIRLVYVLGHQNNETGDNQRSTFNVQPSRRLLLHLDSELEFLGGDTDVPVQYQSIAVGNWCIIPYHYLEIASSFTCTATGMMQLPVRNAIRVGGFFLHTAVTGDYTGSGSASLHEPGGGGGVPRAAKFSGPGAQAASESPCRMRRAGQMLAILIPARAPYSQSVATELKMQNITFHVTPQARAGLTAVSMSRAWNLRLGLYPCAYFNPRVLVLLVHCLFELRAAVAISDNETQNLLEPVPRGVVANDVSQMKYRVKLLWEIARARLWGERGDGLRVIREMGVGWKRVALAGP</sequence>
<comment type="caution">
    <text evidence="2">The sequence shown here is derived from an EMBL/GenBank/DDBJ whole genome shotgun (WGS) entry which is preliminary data.</text>
</comment>
<name>A0AAD4BED9_BOLED</name>
<dbReference type="EMBL" id="WHUW01000125">
    <property type="protein sequence ID" value="KAF8422370.1"/>
    <property type="molecule type" value="Genomic_DNA"/>
</dbReference>
<protein>
    <submittedName>
        <fullName evidence="2">Uncharacterized protein</fullName>
    </submittedName>
</protein>
<evidence type="ECO:0000313" key="2">
    <source>
        <dbReference type="EMBL" id="KAF8422370.1"/>
    </source>
</evidence>
<proteinExistence type="predicted"/>
<gene>
    <name evidence="2" type="ORF">L210DRAFT_3635144</name>
</gene>
<dbReference type="Proteomes" id="UP001194468">
    <property type="component" value="Unassembled WGS sequence"/>
</dbReference>
<evidence type="ECO:0000256" key="1">
    <source>
        <dbReference type="SAM" id="MobiDB-lite"/>
    </source>
</evidence>
<reference evidence="2" key="2">
    <citation type="journal article" date="2020" name="Nat. Commun.">
        <title>Large-scale genome sequencing of mycorrhizal fungi provides insights into the early evolution of symbiotic traits.</title>
        <authorList>
            <person name="Miyauchi S."/>
            <person name="Kiss E."/>
            <person name="Kuo A."/>
            <person name="Drula E."/>
            <person name="Kohler A."/>
            <person name="Sanchez-Garcia M."/>
            <person name="Morin E."/>
            <person name="Andreopoulos B."/>
            <person name="Barry K.W."/>
            <person name="Bonito G."/>
            <person name="Buee M."/>
            <person name="Carver A."/>
            <person name="Chen C."/>
            <person name="Cichocki N."/>
            <person name="Clum A."/>
            <person name="Culley D."/>
            <person name="Crous P.W."/>
            <person name="Fauchery L."/>
            <person name="Girlanda M."/>
            <person name="Hayes R.D."/>
            <person name="Keri Z."/>
            <person name="LaButti K."/>
            <person name="Lipzen A."/>
            <person name="Lombard V."/>
            <person name="Magnuson J."/>
            <person name="Maillard F."/>
            <person name="Murat C."/>
            <person name="Nolan M."/>
            <person name="Ohm R.A."/>
            <person name="Pangilinan J."/>
            <person name="Pereira M.F."/>
            <person name="Perotto S."/>
            <person name="Peter M."/>
            <person name="Pfister S."/>
            <person name="Riley R."/>
            <person name="Sitrit Y."/>
            <person name="Stielow J.B."/>
            <person name="Szollosi G."/>
            <person name="Zifcakova L."/>
            <person name="Stursova M."/>
            <person name="Spatafora J.W."/>
            <person name="Tedersoo L."/>
            <person name="Vaario L.M."/>
            <person name="Yamada A."/>
            <person name="Yan M."/>
            <person name="Wang P."/>
            <person name="Xu J."/>
            <person name="Bruns T."/>
            <person name="Baldrian P."/>
            <person name="Vilgalys R."/>
            <person name="Dunand C."/>
            <person name="Henrissat B."/>
            <person name="Grigoriev I.V."/>
            <person name="Hibbett D."/>
            <person name="Nagy L.G."/>
            <person name="Martin F.M."/>
        </authorList>
    </citation>
    <scope>NUCLEOTIDE SEQUENCE</scope>
    <source>
        <strain evidence="2">BED1</strain>
    </source>
</reference>
<reference evidence="2" key="1">
    <citation type="submission" date="2019-10" db="EMBL/GenBank/DDBJ databases">
        <authorList>
            <consortium name="DOE Joint Genome Institute"/>
            <person name="Kuo A."/>
            <person name="Miyauchi S."/>
            <person name="Kiss E."/>
            <person name="Drula E."/>
            <person name="Kohler A."/>
            <person name="Sanchez-Garcia M."/>
            <person name="Andreopoulos B."/>
            <person name="Barry K.W."/>
            <person name="Bonito G."/>
            <person name="Buee M."/>
            <person name="Carver A."/>
            <person name="Chen C."/>
            <person name="Cichocki N."/>
            <person name="Clum A."/>
            <person name="Culley D."/>
            <person name="Crous P.W."/>
            <person name="Fauchery L."/>
            <person name="Girlanda M."/>
            <person name="Hayes R."/>
            <person name="Keri Z."/>
            <person name="LaButti K."/>
            <person name="Lipzen A."/>
            <person name="Lombard V."/>
            <person name="Magnuson J."/>
            <person name="Maillard F."/>
            <person name="Morin E."/>
            <person name="Murat C."/>
            <person name="Nolan M."/>
            <person name="Ohm R."/>
            <person name="Pangilinan J."/>
            <person name="Pereira M."/>
            <person name="Perotto S."/>
            <person name="Peter M."/>
            <person name="Riley R."/>
            <person name="Sitrit Y."/>
            <person name="Stielow B."/>
            <person name="Szollosi G."/>
            <person name="Zifcakova L."/>
            <person name="Stursova M."/>
            <person name="Spatafora J.W."/>
            <person name="Tedersoo L."/>
            <person name="Vaario L.-M."/>
            <person name="Yamada A."/>
            <person name="Yan M."/>
            <person name="Wang P."/>
            <person name="Xu J."/>
            <person name="Bruns T."/>
            <person name="Baldrian P."/>
            <person name="Vilgalys R."/>
            <person name="Henrissat B."/>
            <person name="Grigoriev I.V."/>
            <person name="Hibbett D."/>
            <person name="Nagy L.G."/>
            <person name="Martin F.M."/>
        </authorList>
    </citation>
    <scope>NUCLEOTIDE SEQUENCE</scope>
    <source>
        <strain evidence="2">BED1</strain>
    </source>
</reference>
<organism evidence="2 3">
    <name type="scientific">Boletus edulis BED1</name>
    <dbReference type="NCBI Taxonomy" id="1328754"/>
    <lineage>
        <taxon>Eukaryota</taxon>
        <taxon>Fungi</taxon>
        <taxon>Dikarya</taxon>
        <taxon>Basidiomycota</taxon>
        <taxon>Agaricomycotina</taxon>
        <taxon>Agaricomycetes</taxon>
        <taxon>Agaricomycetidae</taxon>
        <taxon>Boletales</taxon>
        <taxon>Boletineae</taxon>
        <taxon>Boletaceae</taxon>
        <taxon>Boletoideae</taxon>
        <taxon>Boletus</taxon>
    </lineage>
</organism>
<evidence type="ECO:0000313" key="3">
    <source>
        <dbReference type="Proteomes" id="UP001194468"/>
    </source>
</evidence>
<accession>A0AAD4BED9</accession>